<dbReference type="SUPFAM" id="SSF56176">
    <property type="entry name" value="FAD-binding/transporter-associated domain-like"/>
    <property type="match status" value="1"/>
</dbReference>
<gene>
    <name evidence="3" type="ORF">DYI37_14235</name>
</gene>
<dbReference type="RefSeq" id="WP_116683906.1">
    <property type="nucleotide sequence ID" value="NZ_QURL01000005.1"/>
</dbReference>
<dbReference type="PANTHER" id="PTHR43762:SF1">
    <property type="entry name" value="D-ARABINONO-1,4-LACTONE OXIDASE"/>
    <property type="match status" value="1"/>
</dbReference>
<dbReference type="OrthoDB" id="143770at2"/>
<keyword evidence="1" id="KW-0285">Flavoprotein</keyword>
<dbReference type="EMBL" id="QURL01000005">
    <property type="protein sequence ID" value="RFC63089.1"/>
    <property type="molecule type" value="Genomic_DNA"/>
</dbReference>
<evidence type="ECO:0000256" key="1">
    <source>
        <dbReference type="ARBA" id="ARBA00022827"/>
    </source>
</evidence>
<protein>
    <submittedName>
        <fullName evidence="3">FAD-binding oxidoreductase</fullName>
    </submittedName>
</protein>
<dbReference type="InterPro" id="IPR016169">
    <property type="entry name" value="FAD-bd_PCMH_sub2"/>
</dbReference>
<evidence type="ECO:0000259" key="2">
    <source>
        <dbReference type="PROSITE" id="PS51387"/>
    </source>
</evidence>
<dbReference type="Gene3D" id="3.30.465.10">
    <property type="match status" value="1"/>
</dbReference>
<dbReference type="Pfam" id="PF01565">
    <property type="entry name" value="FAD_binding_4"/>
    <property type="match status" value="1"/>
</dbReference>
<name>A0A371X1L1_9HYPH</name>
<comment type="caution">
    <text evidence="3">The sequence shown here is derived from an EMBL/GenBank/DDBJ whole genome shotgun (WGS) entry which is preliminary data.</text>
</comment>
<sequence length="442" mass="47273">MSSASTDPRFSSWGGASATGSVAISAEAFLEGGAPCLPYGNGRSYGDTCLLSNGAMIEGRQRDAVLSFDAETGLVTVEAGLFLSRLIAFSAPRGWFPPVLPGTQFVTVGGAIANDIHGKNHHRRGSFGCHVESLVLLRSDRGRLTCSRDENADLFAATISGMGLTGLIERATLRLMPIGSTAIEETVTRFGGLDDYFDLAEDADRRHEYAVAWIDSLATGSSFGRGHLICGDHRAEGPRDGASRPPVASVPLTPPVSPLMGPSLKIFNEVYYRKAKPGTHSRSVPFDSFFFPLDRVGGWNRLYGPRGLCQHQSVLPETGARAGVRALMACAQDFGQGSFLTVLKRFGAIESPGLTSFPRPGFTLTLDFPDRGPKTLALLAELDRITIDAGGAVNPYKQHRMSPATFAASFPRHGELERLRDPSILSDFWSRTVLAGAVPSAA</sequence>
<accession>A0A371X1L1</accession>
<dbReference type="InterPro" id="IPR010031">
    <property type="entry name" value="FAD_lactone_oxidase-like"/>
</dbReference>
<organism evidence="3 4">
    <name type="scientific">Fulvimarina endophytica</name>
    <dbReference type="NCBI Taxonomy" id="2293836"/>
    <lineage>
        <taxon>Bacteria</taxon>
        <taxon>Pseudomonadati</taxon>
        <taxon>Pseudomonadota</taxon>
        <taxon>Alphaproteobacteria</taxon>
        <taxon>Hyphomicrobiales</taxon>
        <taxon>Aurantimonadaceae</taxon>
        <taxon>Fulvimarina</taxon>
    </lineage>
</organism>
<dbReference type="GO" id="GO:0003885">
    <property type="term" value="F:D-arabinono-1,4-lactone oxidase activity"/>
    <property type="evidence" value="ECO:0007669"/>
    <property type="project" value="TreeGrafter"/>
</dbReference>
<evidence type="ECO:0000313" key="4">
    <source>
        <dbReference type="Proteomes" id="UP000264310"/>
    </source>
</evidence>
<dbReference type="GO" id="GO:0071949">
    <property type="term" value="F:FAD binding"/>
    <property type="evidence" value="ECO:0007669"/>
    <property type="project" value="InterPro"/>
</dbReference>
<dbReference type="InterPro" id="IPR006094">
    <property type="entry name" value="Oxid_FAD_bind_N"/>
</dbReference>
<proteinExistence type="predicted"/>
<dbReference type="PROSITE" id="PS51387">
    <property type="entry name" value="FAD_PCMH"/>
    <property type="match status" value="1"/>
</dbReference>
<reference evidence="3 4" key="1">
    <citation type="submission" date="2018-08" db="EMBL/GenBank/DDBJ databases">
        <title>Fulvimarina sp. 85, whole genome shotgun sequence.</title>
        <authorList>
            <person name="Tuo L."/>
        </authorList>
    </citation>
    <scope>NUCLEOTIDE SEQUENCE [LARGE SCALE GENOMIC DNA]</scope>
    <source>
        <strain evidence="3 4">85</strain>
    </source>
</reference>
<dbReference type="InterPro" id="IPR016166">
    <property type="entry name" value="FAD-bd_PCMH"/>
</dbReference>
<keyword evidence="1" id="KW-0274">FAD</keyword>
<keyword evidence="4" id="KW-1185">Reference proteome</keyword>
<dbReference type="PANTHER" id="PTHR43762">
    <property type="entry name" value="L-GULONOLACTONE OXIDASE"/>
    <property type="match status" value="1"/>
</dbReference>
<dbReference type="Proteomes" id="UP000264310">
    <property type="component" value="Unassembled WGS sequence"/>
</dbReference>
<dbReference type="InterPro" id="IPR036318">
    <property type="entry name" value="FAD-bd_PCMH-like_sf"/>
</dbReference>
<dbReference type="AlphaFoldDB" id="A0A371X1L1"/>
<evidence type="ECO:0000313" key="3">
    <source>
        <dbReference type="EMBL" id="RFC63089.1"/>
    </source>
</evidence>
<feature type="domain" description="FAD-binding PCMH-type" evidence="2">
    <location>
        <begin position="5"/>
        <end position="178"/>
    </location>
</feature>